<dbReference type="Pfam" id="PF03024">
    <property type="entry name" value="Folate_rec"/>
    <property type="match status" value="1"/>
</dbReference>
<dbReference type="GO" id="GO:0009897">
    <property type="term" value="C:external side of plasma membrane"/>
    <property type="evidence" value="ECO:0000318"/>
    <property type="project" value="GO_Central"/>
</dbReference>
<gene>
    <name evidence="5" type="ORF">IscW_ISCW009327</name>
</gene>
<reference evidence="5 7" key="1">
    <citation type="submission" date="2008-03" db="EMBL/GenBank/DDBJ databases">
        <title>Annotation of Ixodes scapularis.</title>
        <authorList>
            <consortium name="Ixodes scapularis Genome Project Consortium"/>
            <person name="Caler E."/>
            <person name="Hannick L.I."/>
            <person name="Bidwell S."/>
            <person name="Joardar V."/>
            <person name="Thiagarajan M."/>
            <person name="Amedeo P."/>
            <person name="Galinsky K.J."/>
            <person name="Schobel S."/>
            <person name="Inman J."/>
            <person name="Hostetler J."/>
            <person name="Miller J."/>
            <person name="Hammond M."/>
            <person name="Megy K."/>
            <person name="Lawson D."/>
            <person name="Kodira C."/>
            <person name="Sutton G."/>
            <person name="Meyer J."/>
            <person name="Hill C.A."/>
            <person name="Birren B."/>
            <person name="Nene V."/>
            <person name="Collins F."/>
            <person name="Alarcon-Chaidez F."/>
            <person name="Wikel S."/>
            <person name="Strausberg R."/>
        </authorList>
    </citation>
    <scope>NUCLEOTIDE SEQUENCE [LARGE SCALE GENOMIC DNA]</scope>
    <source>
        <strain evidence="7">Wikel</strain>
        <strain evidence="5">Wikel colony</strain>
    </source>
</reference>
<evidence type="ECO:0000256" key="2">
    <source>
        <dbReference type="ARBA" id="ARBA00022729"/>
    </source>
</evidence>
<proteinExistence type="inferred from homology"/>
<keyword evidence="7" id="KW-1185">Reference proteome</keyword>
<dbReference type="AlphaFoldDB" id="B7PZS9"/>
<evidence type="ECO:0000256" key="1">
    <source>
        <dbReference type="ARBA" id="ARBA00007932"/>
    </source>
</evidence>
<protein>
    <submittedName>
        <fullName evidence="5 6">Folate-binding protein, putative</fullName>
    </submittedName>
</protein>
<reference evidence="6" key="2">
    <citation type="submission" date="2020-05" db="UniProtKB">
        <authorList>
            <consortium name="EnsemblMetazoa"/>
        </authorList>
    </citation>
    <scope>IDENTIFICATION</scope>
    <source>
        <strain evidence="6">wikel</strain>
    </source>
</reference>
<dbReference type="OrthoDB" id="567542at2759"/>
<dbReference type="EMBL" id="ABJB010852664">
    <property type="status" value="NOT_ANNOTATED_CDS"/>
    <property type="molecule type" value="Genomic_DNA"/>
</dbReference>
<dbReference type="VEuPathDB" id="VectorBase:ISCW009327"/>
<dbReference type="InterPro" id="IPR018143">
    <property type="entry name" value="Folate_rcpt-like"/>
</dbReference>
<dbReference type="InParanoid" id="B7PZS9"/>
<evidence type="ECO:0000313" key="6">
    <source>
        <dbReference type="EnsemblMetazoa" id="ISCW009327-PA"/>
    </source>
</evidence>
<keyword evidence="2" id="KW-0732">Signal</keyword>
<name>B7PZS9_IXOSC</name>
<evidence type="ECO:0000313" key="7">
    <source>
        <dbReference type="Proteomes" id="UP000001555"/>
    </source>
</evidence>
<sequence>MIVYSMVENCGISSAGWCCSEMEAYWGGNGLRWKQKLHAQSLARDCGARYNILRVEHGSSEIHQFREMDVTTLSTQKPGPESSLYGHCTPWKNEACCTENTTRDVHHTAMYGFSLDFCEEQTGQKMRDVCKKHFHRDLCFYECEPNIGPWVVKVFRR</sequence>
<evidence type="ECO:0000313" key="5">
    <source>
        <dbReference type="EMBL" id="EEC12101.1"/>
    </source>
</evidence>
<organism>
    <name type="scientific">Ixodes scapularis</name>
    <name type="common">Black-legged tick</name>
    <name type="synonym">Deer tick</name>
    <dbReference type="NCBI Taxonomy" id="6945"/>
    <lineage>
        <taxon>Eukaryota</taxon>
        <taxon>Metazoa</taxon>
        <taxon>Ecdysozoa</taxon>
        <taxon>Arthropoda</taxon>
        <taxon>Chelicerata</taxon>
        <taxon>Arachnida</taxon>
        <taxon>Acari</taxon>
        <taxon>Parasitiformes</taxon>
        <taxon>Ixodida</taxon>
        <taxon>Ixodoidea</taxon>
        <taxon>Ixodidae</taxon>
        <taxon>Ixodinae</taxon>
        <taxon>Ixodes</taxon>
    </lineage>
</organism>
<dbReference type="GO" id="GO:0038023">
    <property type="term" value="F:signaling receptor activity"/>
    <property type="evidence" value="ECO:0000318"/>
    <property type="project" value="GO_Central"/>
</dbReference>
<comment type="similarity">
    <text evidence="1">Belongs to the folate receptor family.</text>
</comment>
<dbReference type="PANTHER" id="PTHR10517">
    <property type="entry name" value="FOLATE RECEPTOR"/>
    <property type="match status" value="1"/>
</dbReference>
<dbReference type="EMBL" id="DS827432">
    <property type="protein sequence ID" value="EEC12101.1"/>
    <property type="molecule type" value="Genomic_DNA"/>
</dbReference>
<accession>B7PZS9</accession>
<keyword evidence="3" id="KW-1015">Disulfide bond</keyword>
<evidence type="ECO:0000259" key="4">
    <source>
        <dbReference type="Pfam" id="PF03024"/>
    </source>
</evidence>
<dbReference type="Proteomes" id="UP000001555">
    <property type="component" value="Unassembled WGS sequence"/>
</dbReference>
<dbReference type="InterPro" id="IPR004269">
    <property type="entry name" value="Folate_rcpt"/>
</dbReference>
<dbReference type="VEuPathDB" id="VectorBase:ISCP_008726"/>
<dbReference type="PaxDb" id="6945-B7PZS9"/>
<dbReference type="PANTHER" id="PTHR10517:SF14">
    <property type="entry name" value="FOLATE RECEPTOR 1-RELATED"/>
    <property type="match status" value="1"/>
</dbReference>
<dbReference type="EnsemblMetazoa" id="ISCW009327-RA">
    <property type="protein sequence ID" value="ISCW009327-PA"/>
    <property type="gene ID" value="ISCW009327"/>
</dbReference>
<dbReference type="HOGENOM" id="CLU_1679891_0_0_1"/>
<dbReference type="VEuPathDB" id="VectorBase:ISCI009327"/>
<feature type="domain" description="Folate receptor-like" evidence="4">
    <location>
        <begin position="74"/>
        <end position="153"/>
    </location>
</feature>
<evidence type="ECO:0000256" key="3">
    <source>
        <dbReference type="ARBA" id="ARBA00023157"/>
    </source>
</evidence>